<feature type="transmembrane region" description="Helical" evidence="1">
    <location>
        <begin position="12"/>
        <end position="29"/>
    </location>
</feature>
<feature type="transmembrane region" description="Helical" evidence="1">
    <location>
        <begin position="36"/>
        <end position="57"/>
    </location>
</feature>
<organism evidence="2 3">
    <name type="scientific">Phormidesmis priestleyi Ana</name>
    <dbReference type="NCBI Taxonomy" id="1666911"/>
    <lineage>
        <taxon>Bacteria</taxon>
        <taxon>Bacillati</taxon>
        <taxon>Cyanobacteriota</taxon>
        <taxon>Cyanophyceae</taxon>
        <taxon>Leptolyngbyales</taxon>
        <taxon>Leptolyngbyaceae</taxon>
        <taxon>Phormidesmis</taxon>
    </lineage>
</organism>
<dbReference type="Proteomes" id="UP000050465">
    <property type="component" value="Unassembled WGS sequence"/>
</dbReference>
<feature type="transmembrane region" description="Helical" evidence="1">
    <location>
        <begin position="120"/>
        <end position="140"/>
    </location>
</feature>
<keyword evidence="1" id="KW-1133">Transmembrane helix</keyword>
<keyword evidence="1" id="KW-0812">Transmembrane</keyword>
<proteinExistence type="predicted"/>
<gene>
    <name evidence="2" type="ORF">HLUCCA11_10010</name>
</gene>
<sequence length="150" mass="16455">MQLSRPKYHQVLFPALLLMLAAMAFGFFLRDYDSSLYVWVAAIAYIVLECSVLSIAWKPALNFVLLGFKSAVGYSAMALVAASFAVVLVVWIKVTSYFLMMLAAALLLKIKLHTTRSGNIVAFIILLGASLIGLFISWLPPLISAGHLPF</sequence>
<feature type="transmembrane region" description="Helical" evidence="1">
    <location>
        <begin position="77"/>
        <end position="108"/>
    </location>
</feature>
<comment type="caution">
    <text evidence="2">The sequence shown here is derived from an EMBL/GenBank/DDBJ whole genome shotgun (WGS) entry which is preliminary data.</text>
</comment>
<reference evidence="2 3" key="1">
    <citation type="submission" date="2015-09" db="EMBL/GenBank/DDBJ databases">
        <title>Identification and resolution of microdiversity through metagenomic sequencing of parallel consortia.</title>
        <authorList>
            <person name="Nelson W.C."/>
            <person name="Romine M.F."/>
            <person name="Lindemann S.R."/>
        </authorList>
    </citation>
    <scope>NUCLEOTIDE SEQUENCE [LARGE SCALE GENOMIC DNA]</scope>
    <source>
        <strain evidence="2">Ana</strain>
    </source>
</reference>
<name>A0A0P8C2I9_9CYAN</name>
<evidence type="ECO:0000313" key="3">
    <source>
        <dbReference type="Proteomes" id="UP000050465"/>
    </source>
</evidence>
<dbReference type="AlphaFoldDB" id="A0A0P8C2I9"/>
<dbReference type="EMBL" id="LJZR01000011">
    <property type="protein sequence ID" value="KPQ35575.1"/>
    <property type="molecule type" value="Genomic_DNA"/>
</dbReference>
<evidence type="ECO:0000313" key="2">
    <source>
        <dbReference type="EMBL" id="KPQ35575.1"/>
    </source>
</evidence>
<keyword evidence="1" id="KW-0472">Membrane</keyword>
<accession>A0A0P8C2I9</accession>
<dbReference type="STRING" id="1666911.HLUCCA11_10010"/>
<protein>
    <submittedName>
        <fullName evidence="2">Putative membrane protein</fullName>
    </submittedName>
</protein>
<evidence type="ECO:0000256" key="1">
    <source>
        <dbReference type="SAM" id="Phobius"/>
    </source>
</evidence>